<name>A0A7S4EZ01_CHRCT</name>
<protein>
    <recommendedName>
        <fullName evidence="2">Yippee domain-containing protein</fullName>
    </recommendedName>
</protein>
<gene>
    <name evidence="1" type="ORF">PCAR00345_LOCUS14969</name>
</gene>
<dbReference type="EMBL" id="HBIZ01023660">
    <property type="protein sequence ID" value="CAE0762357.1"/>
    <property type="molecule type" value="Transcribed_RNA"/>
</dbReference>
<organism evidence="1">
    <name type="scientific">Chrysotila carterae</name>
    <name type="common">Marine alga</name>
    <name type="synonym">Syracosphaera carterae</name>
    <dbReference type="NCBI Taxonomy" id="13221"/>
    <lineage>
        <taxon>Eukaryota</taxon>
        <taxon>Haptista</taxon>
        <taxon>Haptophyta</taxon>
        <taxon>Prymnesiophyceae</taxon>
        <taxon>Isochrysidales</taxon>
        <taxon>Isochrysidaceae</taxon>
        <taxon>Chrysotila</taxon>
    </lineage>
</organism>
<proteinExistence type="predicted"/>
<evidence type="ECO:0008006" key="2">
    <source>
        <dbReference type="Google" id="ProtNLM"/>
    </source>
</evidence>
<dbReference type="AlphaFoldDB" id="A0A7S4EZ01"/>
<sequence length="429" mass="48662">MQRVLHQLRCLILRLREEQDDDRHEDEYLRHNLPRLISDEDDRSPRSQAENDDMCELMFEEDELRRRLFQISEHSIHTTTVPMKRRRGNPGAHIAYQLARDYTQRAYCCGSCGTWLARQQDVVQPEKQALDVSLDDSELTVCVDACDVVESSEFRETNTSGIWTYDVRKVRCARCKVFLGVKVKSIERADDSRRRRSSPSNSVFDLFNEILNDARGVRLSQPEARWLRAAAAAVSAPAEPDSPVTHCVGRLIRGNGAPPQPLAALDSGGIEPGTKLVVEQTYLGIRYLRVLDGHTQRPVNAVVPLLCKGCDAILSYTDQLLCTKRRWGFGEDPPERACYVNSLLKGSFEVKGGEYEEHLAQGLMDMADVFCRCGKQVGYKFCKDKTTNGRNQNQVGRYGLVCSCFRKAPYQLGYHDPYHLSMSSDTKAF</sequence>
<reference evidence="1" key="1">
    <citation type="submission" date="2021-01" db="EMBL/GenBank/DDBJ databases">
        <authorList>
            <person name="Corre E."/>
            <person name="Pelletier E."/>
            <person name="Niang G."/>
            <person name="Scheremetjew M."/>
            <person name="Finn R."/>
            <person name="Kale V."/>
            <person name="Holt S."/>
            <person name="Cochrane G."/>
            <person name="Meng A."/>
            <person name="Brown T."/>
            <person name="Cohen L."/>
        </authorList>
    </citation>
    <scope>NUCLEOTIDE SEQUENCE</scope>
    <source>
        <strain evidence="1">CCMP645</strain>
    </source>
</reference>
<evidence type="ECO:0000313" key="1">
    <source>
        <dbReference type="EMBL" id="CAE0762357.1"/>
    </source>
</evidence>
<accession>A0A7S4EZ01</accession>